<dbReference type="SMART" id="SM00228">
    <property type="entry name" value="PDZ"/>
    <property type="match status" value="3"/>
</dbReference>
<feature type="domain" description="PDZ" evidence="1">
    <location>
        <begin position="267"/>
        <end position="337"/>
    </location>
</feature>
<evidence type="ECO:0000313" key="2">
    <source>
        <dbReference type="EMBL" id="KAK4474453.1"/>
    </source>
</evidence>
<protein>
    <recommendedName>
        <fullName evidence="1">PDZ domain-containing protein</fullName>
    </recommendedName>
</protein>
<dbReference type="InterPro" id="IPR051342">
    <property type="entry name" value="PDZ_scaffold"/>
</dbReference>
<dbReference type="Pfam" id="PF00595">
    <property type="entry name" value="PDZ"/>
    <property type="match status" value="2"/>
</dbReference>
<dbReference type="PANTHER" id="PTHR19964:SF93">
    <property type="entry name" value="INACTIVATION-NO-AFTER-POTENTIAL D PROTEIN"/>
    <property type="match status" value="1"/>
</dbReference>
<dbReference type="PROSITE" id="PS50106">
    <property type="entry name" value="PDZ"/>
    <property type="match status" value="3"/>
</dbReference>
<dbReference type="EMBL" id="JALJAT010000001">
    <property type="protein sequence ID" value="KAK4474453.1"/>
    <property type="molecule type" value="Genomic_DNA"/>
</dbReference>
<organism evidence="2 3">
    <name type="scientific">Schistosoma mekongi</name>
    <name type="common">Parasitic worm</name>
    <dbReference type="NCBI Taxonomy" id="38744"/>
    <lineage>
        <taxon>Eukaryota</taxon>
        <taxon>Metazoa</taxon>
        <taxon>Spiralia</taxon>
        <taxon>Lophotrochozoa</taxon>
        <taxon>Platyhelminthes</taxon>
        <taxon>Trematoda</taxon>
        <taxon>Digenea</taxon>
        <taxon>Strigeidida</taxon>
        <taxon>Schistosomatoidea</taxon>
        <taxon>Schistosomatidae</taxon>
        <taxon>Schistosoma</taxon>
    </lineage>
</organism>
<dbReference type="AlphaFoldDB" id="A0AAE1ZI98"/>
<reference evidence="2" key="2">
    <citation type="journal article" date="2023" name="Infect Dis Poverty">
        <title>Chromosome-scale genome of the human blood fluke Schistosoma mekongi and its implications for public health.</title>
        <authorList>
            <person name="Zhou M."/>
            <person name="Xu L."/>
            <person name="Xu D."/>
            <person name="Chen W."/>
            <person name="Khan J."/>
            <person name="Hu Y."/>
            <person name="Huang H."/>
            <person name="Wei H."/>
            <person name="Zhang Y."/>
            <person name="Chusongsang P."/>
            <person name="Tanasarnprasert K."/>
            <person name="Hu X."/>
            <person name="Limpanont Y."/>
            <person name="Lv Z."/>
        </authorList>
    </citation>
    <scope>NUCLEOTIDE SEQUENCE</scope>
    <source>
        <strain evidence="2">LV_2022a</strain>
    </source>
</reference>
<evidence type="ECO:0000259" key="1">
    <source>
        <dbReference type="PROSITE" id="PS50106"/>
    </source>
</evidence>
<feature type="domain" description="PDZ" evidence="1">
    <location>
        <begin position="117"/>
        <end position="173"/>
    </location>
</feature>
<dbReference type="Gene3D" id="2.30.42.10">
    <property type="match status" value="2"/>
</dbReference>
<dbReference type="Proteomes" id="UP001292079">
    <property type="component" value="Unassembled WGS sequence"/>
</dbReference>
<proteinExistence type="predicted"/>
<reference evidence="2" key="1">
    <citation type="submission" date="2022-04" db="EMBL/GenBank/DDBJ databases">
        <authorList>
            <person name="Xu L."/>
            <person name="Lv Z."/>
        </authorList>
    </citation>
    <scope>NUCLEOTIDE SEQUENCE</scope>
    <source>
        <strain evidence="2">LV_2022a</strain>
    </source>
</reference>
<dbReference type="CDD" id="cd00136">
    <property type="entry name" value="PDZ_canonical"/>
    <property type="match status" value="2"/>
</dbReference>
<gene>
    <name evidence="2" type="ORF">MN116_001607</name>
</gene>
<sequence length="716" mass="80811">MNFEAVRSSVLRLAKESKNQRNVCLNRLADHVYLVLKSELLVRCYDIVNIVNCPSVLDDLDSFIPYANFNEVQTGLPPFSIEQLKKRITSLHLPYGTGVFVVQLPDYQPRFGYRRSGIVLRQAIIRGEVESLFVAGVEHGSPASNAMDLRMGDCIYSISGYPLDWHTLEQLRHKLIELDGLPSNSNLYDLASYLLNRPYQNNGMLREHNDVNNNGSITKFTKESFNSTTFEPPILVIIRYPKSSSLWSNQINSNETLSNNNSLDYYETVLENENNDTGLGLQIGYNQDNNGIHIVSIFKDSQAERDGVLKEGDRIVEVNYENFEGLEAKQALKKVKSMCQNTKYVQIKCLRHSQSNNSPLASHNNVNSVVIDDENHSILNNEDSNDNGIDEKSVLTTTTVNNSEASLHNLEDDFVVFYNCRFSKHDDEYMNKEENNDENLLNKWLDVFDSDVKILLVHYDIRNSNCGLGIGIEDTVEGDDLFGESQHHHYIVQINPEGPIGKDGTFSIGDELLEINNVTLVNKDNLEIASIFNTIPSEGYLICAHFPSESQPSNPKMDNEDDELVLASVVSFTRTLSDGEIPVADFSEEVSNSDHQDETCLRSGCGITLDSLNTEDVTDHHSGSDIDESRHPIKLLTITNPGLRNHSSSYEMLTEDNESDKTITENNKFEMDKNKMMIDDHKSTELTTNNSLQRLPMAAKLVKCTESYHPINRQLS</sequence>
<evidence type="ECO:0000313" key="3">
    <source>
        <dbReference type="Proteomes" id="UP001292079"/>
    </source>
</evidence>
<dbReference type="SUPFAM" id="SSF50156">
    <property type="entry name" value="PDZ domain-like"/>
    <property type="match status" value="3"/>
</dbReference>
<feature type="domain" description="PDZ" evidence="1">
    <location>
        <begin position="469"/>
        <end position="547"/>
    </location>
</feature>
<dbReference type="InterPro" id="IPR036034">
    <property type="entry name" value="PDZ_sf"/>
</dbReference>
<accession>A0AAE1ZI98</accession>
<dbReference type="InterPro" id="IPR001478">
    <property type="entry name" value="PDZ"/>
</dbReference>
<dbReference type="PANTHER" id="PTHR19964">
    <property type="entry name" value="MULTIPLE PDZ DOMAIN PROTEIN"/>
    <property type="match status" value="1"/>
</dbReference>
<comment type="caution">
    <text evidence="2">The sequence shown here is derived from an EMBL/GenBank/DDBJ whole genome shotgun (WGS) entry which is preliminary data.</text>
</comment>
<keyword evidence="3" id="KW-1185">Reference proteome</keyword>
<name>A0AAE1ZI98_SCHME</name>